<dbReference type="EC" id="4.2.1.33" evidence="10"/>
<dbReference type="RefSeq" id="WP_243477581.1">
    <property type="nucleotide sequence ID" value="NZ_CP063982.1"/>
</dbReference>
<evidence type="ECO:0000256" key="10">
    <source>
        <dbReference type="HAMAP-Rule" id="MF_01031"/>
    </source>
</evidence>
<feature type="domain" description="Aconitase A/isopropylmalate dehydratase small subunit swivel" evidence="11">
    <location>
        <begin position="1"/>
        <end position="132"/>
    </location>
</feature>
<gene>
    <name evidence="10 12" type="primary">leuD</name>
    <name evidence="12" type="ORF">DHf2319_07950</name>
</gene>
<evidence type="ECO:0000256" key="8">
    <source>
        <dbReference type="ARBA" id="ARBA00023239"/>
    </source>
</evidence>
<dbReference type="InterPro" id="IPR000573">
    <property type="entry name" value="AconitaseA/IPMdHydase_ssu_swvl"/>
</dbReference>
<proteinExistence type="inferred from homology"/>
<dbReference type="InterPro" id="IPR033940">
    <property type="entry name" value="IPMI_Swivel"/>
</dbReference>
<dbReference type="PANTHER" id="PTHR43345">
    <property type="entry name" value="3-ISOPROPYLMALATE DEHYDRATASE SMALL SUBUNIT 2-RELATED-RELATED"/>
    <property type="match status" value="1"/>
</dbReference>
<reference evidence="12 13" key="1">
    <citation type="submission" date="2020-11" db="EMBL/GenBank/DDBJ databases">
        <title>Algicoccus daihaiensis sp.nov., isolated from Daihai Lake in Inner Mongolia.</title>
        <authorList>
            <person name="Kai J."/>
        </authorList>
    </citation>
    <scope>NUCLEOTIDE SEQUENCE [LARGE SCALE GENOMIC DNA]</scope>
    <source>
        <strain evidence="13">f23</strain>
    </source>
</reference>
<evidence type="ECO:0000256" key="7">
    <source>
        <dbReference type="ARBA" id="ARBA00022605"/>
    </source>
</evidence>
<evidence type="ECO:0000256" key="2">
    <source>
        <dbReference type="ARBA" id="ARBA00002695"/>
    </source>
</evidence>
<evidence type="ECO:0000256" key="9">
    <source>
        <dbReference type="ARBA" id="ARBA00023304"/>
    </source>
</evidence>
<dbReference type="EMBL" id="CP063982">
    <property type="protein sequence ID" value="UOD49419.1"/>
    <property type="molecule type" value="Genomic_DNA"/>
</dbReference>
<keyword evidence="9 10" id="KW-0100">Branched-chain amino acid biosynthesis</keyword>
<organism evidence="12 13">
    <name type="scientific">Orrella daihaiensis</name>
    <dbReference type="NCBI Taxonomy" id="2782176"/>
    <lineage>
        <taxon>Bacteria</taxon>
        <taxon>Pseudomonadati</taxon>
        <taxon>Pseudomonadota</taxon>
        <taxon>Betaproteobacteria</taxon>
        <taxon>Burkholderiales</taxon>
        <taxon>Alcaligenaceae</taxon>
        <taxon>Orrella</taxon>
    </lineage>
</organism>
<dbReference type="NCBIfam" id="NF002458">
    <property type="entry name" value="PRK01641.1"/>
    <property type="match status" value="1"/>
</dbReference>
<comment type="similarity">
    <text evidence="4 10">Belongs to the LeuD family. LeuD type 1 subfamily.</text>
</comment>
<dbReference type="Proteomes" id="UP000831607">
    <property type="component" value="Chromosome"/>
</dbReference>
<evidence type="ECO:0000313" key="12">
    <source>
        <dbReference type="EMBL" id="UOD49419.1"/>
    </source>
</evidence>
<keyword evidence="7 10" id="KW-0028">Amino-acid biosynthesis</keyword>
<dbReference type="NCBIfam" id="TIGR00171">
    <property type="entry name" value="leuD"/>
    <property type="match status" value="1"/>
</dbReference>
<evidence type="ECO:0000256" key="6">
    <source>
        <dbReference type="ARBA" id="ARBA00022430"/>
    </source>
</evidence>
<protein>
    <recommendedName>
        <fullName evidence="10">3-isopropylmalate dehydratase small subunit</fullName>
        <ecNumber evidence="10">4.2.1.33</ecNumber>
    </recommendedName>
    <alternativeName>
        <fullName evidence="10">Alpha-IPM isomerase</fullName>
        <shortName evidence="10">IPMI</shortName>
    </alternativeName>
    <alternativeName>
        <fullName evidence="10">Isopropylmalate isomerase</fullName>
    </alternativeName>
</protein>
<dbReference type="GO" id="GO:0003861">
    <property type="term" value="F:3-isopropylmalate dehydratase activity"/>
    <property type="evidence" value="ECO:0007669"/>
    <property type="project" value="UniProtKB-EC"/>
</dbReference>
<comment type="catalytic activity">
    <reaction evidence="1 10">
        <text>(2R,3S)-3-isopropylmalate = (2S)-2-isopropylmalate</text>
        <dbReference type="Rhea" id="RHEA:32287"/>
        <dbReference type="ChEBI" id="CHEBI:1178"/>
        <dbReference type="ChEBI" id="CHEBI:35121"/>
        <dbReference type="EC" id="4.2.1.33"/>
    </reaction>
</comment>
<evidence type="ECO:0000256" key="1">
    <source>
        <dbReference type="ARBA" id="ARBA00000491"/>
    </source>
</evidence>
<dbReference type="InterPro" id="IPR050075">
    <property type="entry name" value="LeuD"/>
</dbReference>
<evidence type="ECO:0000256" key="4">
    <source>
        <dbReference type="ARBA" id="ARBA00009845"/>
    </source>
</evidence>
<comment type="subunit">
    <text evidence="5 10">Heterodimer of LeuC and LeuD.</text>
</comment>
<dbReference type="Pfam" id="PF00694">
    <property type="entry name" value="Aconitase_C"/>
    <property type="match status" value="1"/>
</dbReference>
<dbReference type="InterPro" id="IPR015928">
    <property type="entry name" value="Aconitase/3IPM_dehydase_swvl"/>
</dbReference>
<dbReference type="HAMAP" id="MF_01031">
    <property type="entry name" value="LeuD_type1"/>
    <property type="match status" value="1"/>
</dbReference>
<name>A0ABY4AGV7_9BURK</name>
<evidence type="ECO:0000313" key="13">
    <source>
        <dbReference type="Proteomes" id="UP000831607"/>
    </source>
</evidence>
<sequence>MDKFTVHKGIVAPLDRENVDTDLIIPKQFLKSIKRTGFGPNLFDELRYLDHGEPGMDNTKRPLNPDFVLNQPRYQGASILLARKNFGCGSSREHAPWALLQYGFRAVIAPSFADIFFNNCFKNGLLPIVLSEMEVARLFDEVNGFNGYELIVDLPAQVVRTGDGREFGFAVDPFRKDCLIHGLDDIGLTLKHADKIRAFEAERLARQPWLDVQPLQGRV</sequence>
<keyword evidence="8 10" id="KW-0456">Lyase</keyword>
<accession>A0ABY4AGV7</accession>
<dbReference type="PANTHER" id="PTHR43345:SF5">
    <property type="entry name" value="3-ISOPROPYLMALATE DEHYDRATASE SMALL SUBUNIT"/>
    <property type="match status" value="1"/>
</dbReference>
<dbReference type="InterPro" id="IPR004431">
    <property type="entry name" value="3-IsopropMal_deHydase_ssu"/>
</dbReference>
<evidence type="ECO:0000259" key="11">
    <source>
        <dbReference type="Pfam" id="PF00694"/>
    </source>
</evidence>
<evidence type="ECO:0000256" key="5">
    <source>
        <dbReference type="ARBA" id="ARBA00011271"/>
    </source>
</evidence>
<keyword evidence="6 10" id="KW-0432">Leucine biosynthesis</keyword>
<comment type="pathway">
    <text evidence="3 10">Amino-acid biosynthesis; L-leucine biosynthesis; L-leucine from 3-methyl-2-oxobutanoate: step 2/4.</text>
</comment>
<dbReference type="CDD" id="cd01577">
    <property type="entry name" value="IPMI_Swivel"/>
    <property type="match status" value="1"/>
</dbReference>
<dbReference type="SUPFAM" id="SSF52016">
    <property type="entry name" value="LeuD/IlvD-like"/>
    <property type="match status" value="1"/>
</dbReference>
<evidence type="ECO:0000256" key="3">
    <source>
        <dbReference type="ARBA" id="ARBA00004729"/>
    </source>
</evidence>
<comment type="function">
    <text evidence="2 10">Catalyzes the isomerization between 2-isopropylmalate and 3-isopropylmalate, via the formation of 2-isopropylmaleate.</text>
</comment>
<dbReference type="Gene3D" id="3.20.19.10">
    <property type="entry name" value="Aconitase, domain 4"/>
    <property type="match status" value="1"/>
</dbReference>
<keyword evidence="13" id="KW-1185">Reference proteome</keyword>